<comment type="subcellular location">
    <subcellularLocation>
        <location evidence="1">Membrane</location>
        <topology evidence="1">Multi-pass membrane protein</topology>
    </subcellularLocation>
</comment>
<feature type="transmembrane region" description="Helical" evidence="11">
    <location>
        <begin position="131"/>
        <end position="152"/>
    </location>
</feature>
<evidence type="ECO:0000256" key="7">
    <source>
        <dbReference type="ARBA" id="ARBA00023180"/>
    </source>
</evidence>
<feature type="transmembrane region" description="Helical" evidence="11">
    <location>
        <begin position="388"/>
        <end position="408"/>
    </location>
</feature>
<feature type="compositionally biased region" description="Basic and acidic residues" evidence="10">
    <location>
        <begin position="777"/>
        <end position="788"/>
    </location>
</feature>
<evidence type="ECO:0000256" key="8">
    <source>
        <dbReference type="ARBA" id="ARBA00023242"/>
    </source>
</evidence>
<dbReference type="PANTHER" id="PTHR43791">
    <property type="entry name" value="PERMEASE-RELATED"/>
    <property type="match status" value="1"/>
</dbReference>
<feature type="region of interest" description="Disordered" evidence="10">
    <location>
        <begin position="1086"/>
        <end position="1105"/>
    </location>
</feature>
<evidence type="ECO:0000256" key="1">
    <source>
        <dbReference type="ARBA" id="ARBA00004141"/>
    </source>
</evidence>
<keyword evidence="2" id="KW-0813">Transport</keyword>
<feature type="transmembrane region" description="Helical" evidence="11">
    <location>
        <begin position="361"/>
        <end position="381"/>
    </location>
</feature>
<dbReference type="InterPro" id="IPR036864">
    <property type="entry name" value="Zn2-C6_fun-type_DNA-bd_sf"/>
</dbReference>
<gene>
    <name evidence="13" type="ORF">QQX98_007360</name>
</gene>
<organism evidence="13 14">
    <name type="scientific">Neonectria punicea</name>
    <dbReference type="NCBI Taxonomy" id="979145"/>
    <lineage>
        <taxon>Eukaryota</taxon>
        <taxon>Fungi</taxon>
        <taxon>Dikarya</taxon>
        <taxon>Ascomycota</taxon>
        <taxon>Pezizomycotina</taxon>
        <taxon>Sordariomycetes</taxon>
        <taxon>Hypocreomycetidae</taxon>
        <taxon>Hypocreales</taxon>
        <taxon>Nectriaceae</taxon>
        <taxon>Neonectria</taxon>
    </lineage>
</organism>
<feature type="transmembrane region" description="Helical" evidence="11">
    <location>
        <begin position="324"/>
        <end position="349"/>
    </location>
</feature>
<dbReference type="SUPFAM" id="SSF57701">
    <property type="entry name" value="Zn2/Cys6 DNA-binding domain"/>
    <property type="match status" value="1"/>
</dbReference>
<evidence type="ECO:0000256" key="10">
    <source>
        <dbReference type="SAM" id="MobiDB-lite"/>
    </source>
</evidence>
<dbReference type="EMBL" id="JAZAVJ010000119">
    <property type="protein sequence ID" value="KAK7413793.1"/>
    <property type="molecule type" value="Genomic_DNA"/>
</dbReference>
<dbReference type="Proteomes" id="UP001498476">
    <property type="component" value="Unassembled WGS sequence"/>
</dbReference>
<feature type="coiled-coil region" evidence="9">
    <location>
        <begin position="503"/>
        <end position="530"/>
    </location>
</feature>
<dbReference type="PROSITE" id="PS00463">
    <property type="entry name" value="ZN2_CY6_FUNGAL_1"/>
    <property type="match status" value="1"/>
</dbReference>
<feature type="transmembrane region" description="Helical" evidence="11">
    <location>
        <begin position="192"/>
        <end position="214"/>
    </location>
</feature>
<evidence type="ECO:0000313" key="14">
    <source>
        <dbReference type="Proteomes" id="UP001498476"/>
    </source>
</evidence>
<dbReference type="Pfam" id="PF04082">
    <property type="entry name" value="Fungal_trans"/>
    <property type="match status" value="1"/>
</dbReference>
<feature type="region of interest" description="Disordered" evidence="10">
    <location>
        <begin position="1"/>
        <end position="47"/>
    </location>
</feature>
<evidence type="ECO:0000256" key="11">
    <source>
        <dbReference type="SAM" id="Phobius"/>
    </source>
</evidence>
<dbReference type="InterPro" id="IPR001138">
    <property type="entry name" value="Zn2Cys6_DnaBD"/>
</dbReference>
<dbReference type="InterPro" id="IPR007219">
    <property type="entry name" value="XnlR_reg_dom"/>
</dbReference>
<dbReference type="InterPro" id="IPR011701">
    <property type="entry name" value="MFS"/>
</dbReference>
<comment type="caution">
    <text evidence="13">The sequence shown here is derived from an EMBL/GenBank/DDBJ whole genome shotgun (WGS) entry which is preliminary data.</text>
</comment>
<accession>A0ABR1GYN0</accession>
<dbReference type="Gene3D" id="4.10.240.10">
    <property type="entry name" value="Zn(2)-C6 fungal-type DNA-binding domain"/>
    <property type="match status" value="1"/>
</dbReference>
<dbReference type="Pfam" id="PF07690">
    <property type="entry name" value="MFS_1"/>
    <property type="match status" value="1"/>
</dbReference>
<protein>
    <recommendedName>
        <fullName evidence="12">Zn(2)-C6 fungal-type domain-containing protein</fullName>
    </recommendedName>
</protein>
<evidence type="ECO:0000313" key="13">
    <source>
        <dbReference type="EMBL" id="KAK7413793.1"/>
    </source>
</evidence>
<name>A0ABR1GYN0_9HYPO</name>
<feature type="domain" description="Zn(2)-C6 fungal-type" evidence="12">
    <location>
        <begin position="468"/>
        <end position="498"/>
    </location>
</feature>
<keyword evidence="8" id="KW-0539">Nucleus</keyword>
<keyword evidence="6 11" id="KW-0472">Membrane</keyword>
<feature type="transmembrane region" description="Helical" evidence="11">
    <location>
        <begin position="158"/>
        <end position="180"/>
    </location>
</feature>
<dbReference type="SUPFAM" id="SSF103473">
    <property type="entry name" value="MFS general substrate transporter"/>
    <property type="match status" value="1"/>
</dbReference>
<feature type="region of interest" description="Disordered" evidence="10">
    <location>
        <begin position="767"/>
        <end position="788"/>
    </location>
</feature>
<evidence type="ECO:0000256" key="6">
    <source>
        <dbReference type="ARBA" id="ARBA00023136"/>
    </source>
</evidence>
<dbReference type="SMART" id="SM00906">
    <property type="entry name" value="Fungal_trans"/>
    <property type="match status" value="1"/>
</dbReference>
<sequence>MASLGTQEKVDQSALPSDDVEKQASSHEEYSADALDKKPANADYSGATAKTDPKEIKLVKKLDLWIMPTLWLMYWLNYLDRNAITLARLNGLEEDVGLEGTQYNTAVSILFVGYTLGQIPSNMIITRVRPSWYMGGFMMAWAVISGLTAVVHNYTGMILVRFFLGIVEAPYYPGALYMLSTFYTRKELATRISILYSGNILASAFAGLIAAGVFEGLDGVRGIKGWRWLFILQGIVTLVLAVVACYTLPDEPLTTRWLTPEERQLAHDRVARDTVGQKTEGGSTWTGLREAVVDPKVWIFIFLQHMHLATNGFKNFFPTIVKTLGFGTTITLVLTCPPYLIAGIISIFWARSSGHFNESTWHITIAKLVAIFGFVLGCATLNTGARYFAMCVFTIGTYAVNSILLAWVGNTCGQTKEKKASALAVVNVSATISFIWTPRRRPKRRSGRSPVRRFSLLSSTHSKMAPSACDRCHRRKVRCDKAAPQCSPCKRADAACEYAVSEHQVRRRNAQKLERRIRDLEADNAALAEQVRRSEMPSSAAGDGVTRPTASCATPQPEEREVAEEVIQMSLIAGGGNHFVGSTSGLFLANLLQSGLQPSSSLVPVAGWKPNSASGGQSTHALAGLPPKSLAEELLQAYCTHDHLAYPFLSTKALHRSLGAVYAAEAPDKVDPVDGFFVDMTLAIATAQVHKFNWNGGYDAETHYNRAMTRLADVLARDGIQRLQALLLICQYRMGTTSSNTTTSVWHLIGVAARTCVEMGLHRASTYEVPRTGGDGETTREPGDTSREEEMEIKKKCFWSFVALDRVASLALGRPLAIQLEDIDVDFPTHTNPSGPLPADSPVSSATYGTPQWRAATSVFVHIVRYRILCGKVLNALYRSSKHTKEAPGRYQEIRTGLARELQSWHADTAGLPLVRADSSQAASPASGSSFRSEEWYRLLYHNAVLMLFRPSPCLSEASLTSAALQHIFDSSREAIGLYASLHRSRKMNYSWITMHAVFMAGLSYIYALRNHFQVLQSTQGRSRATLHTTPSIARVVNDTRACSKLLVAVSERWDLARNCSDLFDRLSDAVVADIVEAHTTPAAVPDITPQAMGNADGQDPRPDAFSDELYGPSGFVNMSVDNTFRDCFGDLQNLGLDEFHNDAISQLSQEWFFGLGGEHSSHLQ</sequence>
<evidence type="ECO:0000256" key="2">
    <source>
        <dbReference type="ARBA" id="ARBA00022448"/>
    </source>
</evidence>
<dbReference type="SMART" id="SM00066">
    <property type="entry name" value="GAL4"/>
    <property type="match status" value="1"/>
</dbReference>
<keyword evidence="9" id="KW-0175">Coiled coil</keyword>
<evidence type="ECO:0000259" key="12">
    <source>
        <dbReference type="PROSITE" id="PS50048"/>
    </source>
</evidence>
<keyword evidence="4" id="KW-0479">Metal-binding</keyword>
<feature type="transmembrane region" description="Helical" evidence="11">
    <location>
        <begin position="226"/>
        <end position="248"/>
    </location>
</feature>
<evidence type="ECO:0000256" key="4">
    <source>
        <dbReference type="ARBA" id="ARBA00022723"/>
    </source>
</evidence>
<reference evidence="13 14" key="1">
    <citation type="journal article" date="2025" name="Microbiol. Resour. Announc.">
        <title>Draft genome sequences for Neonectria magnoliae and Neonectria punicea, canker pathogens of Liriodendron tulipifera and Acer saccharum in West Virginia.</title>
        <authorList>
            <person name="Petronek H.M."/>
            <person name="Kasson M.T."/>
            <person name="Metheny A.M."/>
            <person name="Stauder C.M."/>
            <person name="Lovett B."/>
            <person name="Lynch S.C."/>
            <person name="Garnas J.R."/>
            <person name="Kasson L.R."/>
            <person name="Stajich J.E."/>
        </authorList>
    </citation>
    <scope>NUCLEOTIDE SEQUENCE [LARGE SCALE GENOMIC DNA]</scope>
    <source>
        <strain evidence="13 14">NRRL 64653</strain>
    </source>
</reference>
<proteinExistence type="predicted"/>
<evidence type="ECO:0000256" key="3">
    <source>
        <dbReference type="ARBA" id="ARBA00022692"/>
    </source>
</evidence>
<keyword evidence="5 11" id="KW-1133">Transmembrane helix</keyword>
<keyword evidence="14" id="KW-1185">Reference proteome</keyword>
<dbReference type="CDD" id="cd12148">
    <property type="entry name" value="fungal_TF_MHR"/>
    <property type="match status" value="1"/>
</dbReference>
<dbReference type="PROSITE" id="PS50048">
    <property type="entry name" value="ZN2_CY6_FUNGAL_2"/>
    <property type="match status" value="1"/>
</dbReference>
<dbReference type="Pfam" id="PF00172">
    <property type="entry name" value="Zn_clus"/>
    <property type="match status" value="1"/>
</dbReference>
<keyword evidence="3 11" id="KW-0812">Transmembrane</keyword>
<evidence type="ECO:0000256" key="5">
    <source>
        <dbReference type="ARBA" id="ARBA00022989"/>
    </source>
</evidence>
<keyword evidence="7" id="KW-0325">Glycoprotein</keyword>
<dbReference type="InterPro" id="IPR036259">
    <property type="entry name" value="MFS_trans_sf"/>
</dbReference>
<feature type="compositionally biased region" description="Basic and acidic residues" evidence="10">
    <location>
        <begin position="19"/>
        <end position="40"/>
    </location>
</feature>
<dbReference type="Gene3D" id="1.20.1250.20">
    <property type="entry name" value="MFS general substrate transporter like domains"/>
    <property type="match status" value="1"/>
</dbReference>
<dbReference type="PANTHER" id="PTHR43791:SF12">
    <property type="entry name" value="MAJOR FACILITATOR SUPERFAMILY (MFS) PROFILE DOMAIN-CONTAINING PROTEIN"/>
    <property type="match status" value="1"/>
</dbReference>
<feature type="region of interest" description="Disordered" evidence="10">
    <location>
        <begin position="530"/>
        <end position="558"/>
    </location>
</feature>
<dbReference type="CDD" id="cd00067">
    <property type="entry name" value="GAL4"/>
    <property type="match status" value="1"/>
</dbReference>
<evidence type="ECO:0000256" key="9">
    <source>
        <dbReference type="SAM" id="Coils"/>
    </source>
</evidence>